<reference evidence="2 3" key="1">
    <citation type="submission" date="2016-07" db="EMBL/GenBank/DDBJ databases">
        <title>Multiple horizontal gene transfer events from other fungi enriched the ability of initially mycotrophic Trichoderma (Ascomycota) to feed on dead plant biomass.</title>
        <authorList>
            <consortium name="DOE Joint Genome Institute"/>
            <person name="Aerts A."/>
            <person name="Atanasova L."/>
            <person name="Chenthamara K."/>
            <person name="Zhang J."/>
            <person name="Grujic M."/>
            <person name="Henrissat B."/>
            <person name="Kuo A."/>
            <person name="Salamov A."/>
            <person name="Lipzen A."/>
            <person name="Labutti K."/>
            <person name="Barry K."/>
            <person name="Miao Y."/>
            <person name="Rahimi M.J."/>
            <person name="Shen Q."/>
            <person name="Grigoriev I.V."/>
            <person name="Kubicek C.P."/>
            <person name="Druzhinina I.S."/>
        </authorList>
    </citation>
    <scope>NUCLEOTIDE SEQUENCE [LARGE SCALE GENOMIC DNA]</scope>
    <source>
        <strain evidence="2 3">ATCC 18648</strain>
    </source>
</reference>
<dbReference type="AlphaFoldDB" id="A0A2T4C843"/>
<organism evidence="2 3">
    <name type="scientific">Trichoderma longibrachiatum ATCC 18648</name>
    <dbReference type="NCBI Taxonomy" id="983965"/>
    <lineage>
        <taxon>Eukaryota</taxon>
        <taxon>Fungi</taxon>
        <taxon>Dikarya</taxon>
        <taxon>Ascomycota</taxon>
        <taxon>Pezizomycotina</taxon>
        <taxon>Sordariomycetes</taxon>
        <taxon>Hypocreomycetidae</taxon>
        <taxon>Hypocreales</taxon>
        <taxon>Hypocreaceae</taxon>
        <taxon>Trichoderma</taxon>
    </lineage>
</organism>
<keyword evidence="1" id="KW-0472">Membrane</keyword>
<keyword evidence="3" id="KW-1185">Reference proteome</keyword>
<evidence type="ECO:0000313" key="2">
    <source>
        <dbReference type="EMBL" id="PTB77736.1"/>
    </source>
</evidence>
<feature type="transmembrane region" description="Helical" evidence="1">
    <location>
        <begin position="35"/>
        <end position="54"/>
    </location>
</feature>
<protein>
    <submittedName>
        <fullName evidence="2">Uncharacterized protein</fullName>
    </submittedName>
</protein>
<evidence type="ECO:0000256" key="1">
    <source>
        <dbReference type="SAM" id="Phobius"/>
    </source>
</evidence>
<name>A0A2T4C843_TRILO</name>
<keyword evidence="1" id="KW-1133">Transmembrane helix</keyword>
<gene>
    <name evidence="2" type="ORF">M440DRAFT_1222756</name>
</gene>
<accession>A0A2T4C843</accession>
<dbReference type="EMBL" id="KZ679130">
    <property type="protein sequence ID" value="PTB77736.1"/>
    <property type="molecule type" value="Genomic_DNA"/>
</dbReference>
<keyword evidence="1" id="KW-0812">Transmembrane</keyword>
<evidence type="ECO:0000313" key="3">
    <source>
        <dbReference type="Proteomes" id="UP000240760"/>
    </source>
</evidence>
<proteinExistence type="predicted"/>
<dbReference type="Proteomes" id="UP000240760">
    <property type="component" value="Unassembled WGS sequence"/>
</dbReference>
<sequence>MTHCDIQGRRVGDECGKLQITKNEGRPVGRDLDTFFSLVCISPFFSLPVCFFFFSL</sequence>